<dbReference type="AlphaFoldDB" id="A0A8J4PKJ8"/>
<name>A0A8J4PKJ8_9MYCE</name>
<evidence type="ECO:0000313" key="2">
    <source>
        <dbReference type="Proteomes" id="UP000695562"/>
    </source>
</evidence>
<feature type="non-terminal residue" evidence="1">
    <location>
        <position position="1"/>
    </location>
</feature>
<protein>
    <submittedName>
        <fullName evidence="1">Uncharacterized protein</fullName>
    </submittedName>
</protein>
<comment type="caution">
    <text evidence="1">The sequence shown here is derived from an EMBL/GenBank/DDBJ whole genome shotgun (WGS) entry which is preliminary data.</text>
</comment>
<gene>
    <name evidence="1" type="ORF">CYY_010494</name>
</gene>
<dbReference type="EMBL" id="AJWJ01001151">
    <property type="protein sequence ID" value="KAF2068179.1"/>
    <property type="molecule type" value="Genomic_DNA"/>
</dbReference>
<keyword evidence="2" id="KW-1185">Reference proteome</keyword>
<reference evidence="1" key="1">
    <citation type="submission" date="2020-01" db="EMBL/GenBank/DDBJ databases">
        <title>Development of genomics and gene disruption for Polysphondylium violaceum indicates a role for the polyketide synthase stlB in stalk morphogenesis.</title>
        <authorList>
            <person name="Narita B."/>
            <person name="Kawabe Y."/>
            <person name="Kin K."/>
            <person name="Saito T."/>
            <person name="Gibbs R."/>
            <person name="Kuspa A."/>
            <person name="Muzny D."/>
            <person name="Queller D."/>
            <person name="Richards S."/>
            <person name="Strassman J."/>
            <person name="Sucgang R."/>
            <person name="Worley K."/>
            <person name="Schaap P."/>
        </authorList>
    </citation>
    <scope>NUCLEOTIDE SEQUENCE</scope>
    <source>
        <strain evidence="1">QSvi11</strain>
    </source>
</reference>
<accession>A0A8J4PKJ8</accession>
<sequence>PSYQPSINAKSSYVFGFILKGTECPQFVVKAVTF</sequence>
<proteinExistence type="predicted"/>
<organism evidence="1 2">
    <name type="scientific">Polysphondylium violaceum</name>
    <dbReference type="NCBI Taxonomy" id="133409"/>
    <lineage>
        <taxon>Eukaryota</taxon>
        <taxon>Amoebozoa</taxon>
        <taxon>Evosea</taxon>
        <taxon>Eumycetozoa</taxon>
        <taxon>Dictyostelia</taxon>
        <taxon>Dictyosteliales</taxon>
        <taxon>Dictyosteliaceae</taxon>
        <taxon>Polysphondylium</taxon>
    </lineage>
</organism>
<dbReference type="Proteomes" id="UP000695562">
    <property type="component" value="Unassembled WGS sequence"/>
</dbReference>
<evidence type="ECO:0000313" key="1">
    <source>
        <dbReference type="EMBL" id="KAF2068179.1"/>
    </source>
</evidence>